<evidence type="ECO:0000313" key="5">
    <source>
        <dbReference type="EMBL" id="CAG2229661.1"/>
    </source>
</evidence>
<dbReference type="Proteomes" id="UP000683360">
    <property type="component" value="Unassembled WGS sequence"/>
</dbReference>
<dbReference type="OrthoDB" id="6136010at2759"/>
<feature type="region of interest" description="Disordered" evidence="3">
    <location>
        <begin position="14"/>
        <end position="34"/>
    </location>
</feature>
<evidence type="ECO:0000256" key="3">
    <source>
        <dbReference type="SAM" id="MobiDB-lite"/>
    </source>
</evidence>
<dbReference type="InterPro" id="IPR011705">
    <property type="entry name" value="BACK"/>
</dbReference>
<dbReference type="SMART" id="SM00612">
    <property type="entry name" value="Kelch"/>
    <property type="match status" value="3"/>
</dbReference>
<dbReference type="PANTHER" id="PTHR24412">
    <property type="entry name" value="KELCH PROTEIN"/>
    <property type="match status" value="1"/>
</dbReference>
<keyword evidence="6" id="KW-1185">Reference proteome</keyword>
<reference evidence="5" key="1">
    <citation type="submission" date="2021-03" db="EMBL/GenBank/DDBJ databases">
        <authorList>
            <person name="Bekaert M."/>
        </authorList>
    </citation>
    <scope>NUCLEOTIDE SEQUENCE</scope>
</reference>
<dbReference type="Gene3D" id="2.120.10.80">
    <property type="entry name" value="Kelch-type beta propeller"/>
    <property type="match status" value="1"/>
</dbReference>
<dbReference type="Pfam" id="PF01344">
    <property type="entry name" value="Kelch_1"/>
    <property type="match status" value="1"/>
</dbReference>
<evidence type="ECO:0000256" key="1">
    <source>
        <dbReference type="ARBA" id="ARBA00022441"/>
    </source>
</evidence>
<dbReference type="Gene3D" id="3.30.710.10">
    <property type="entry name" value="Potassium Channel Kv1.1, Chain A"/>
    <property type="match status" value="1"/>
</dbReference>
<dbReference type="PROSITE" id="PS50097">
    <property type="entry name" value="BTB"/>
    <property type="match status" value="1"/>
</dbReference>
<dbReference type="InterPro" id="IPR006652">
    <property type="entry name" value="Kelch_1"/>
</dbReference>
<dbReference type="PANTHER" id="PTHR24412:SF489">
    <property type="entry name" value="RING FINGER DOMAIN AND KELCH REPEAT-CONTAINING PROTEIN DDB_G0271372"/>
    <property type="match status" value="1"/>
</dbReference>
<dbReference type="FunFam" id="1.25.40.420:FF:000001">
    <property type="entry name" value="Kelch-like family member 12"/>
    <property type="match status" value="1"/>
</dbReference>
<keyword evidence="1" id="KW-0880">Kelch repeat</keyword>
<dbReference type="Pfam" id="PF07707">
    <property type="entry name" value="BACK"/>
    <property type="match status" value="1"/>
</dbReference>
<keyword evidence="2" id="KW-0677">Repeat</keyword>
<dbReference type="SMART" id="SM00875">
    <property type="entry name" value="BACK"/>
    <property type="match status" value="1"/>
</dbReference>
<dbReference type="SMART" id="SM00225">
    <property type="entry name" value="BTB"/>
    <property type="match status" value="1"/>
</dbReference>
<accession>A0A8S3THD8</accession>
<dbReference type="InterPro" id="IPR015915">
    <property type="entry name" value="Kelch-typ_b-propeller"/>
</dbReference>
<organism evidence="5 6">
    <name type="scientific">Mytilus edulis</name>
    <name type="common">Blue mussel</name>
    <dbReference type="NCBI Taxonomy" id="6550"/>
    <lineage>
        <taxon>Eukaryota</taxon>
        <taxon>Metazoa</taxon>
        <taxon>Spiralia</taxon>
        <taxon>Lophotrochozoa</taxon>
        <taxon>Mollusca</taxon>
        <taxon>Bivalvia</taxon>
        <taxon>Autobranchia</taxon>
        <taxon>Pteriomorphia</taxon>
        <taxon>Mytilida</taxon>
        <taxon>Mytiloidea</taxon>
        <taxon>Mytilidae</taxon>
        <taxon>Mytilinae</taxon>
        <taxon>Mytilus</taxon>
    </lineage>
</organism>
<dbReference type="InterPro" id="IPR000210">
    <property type="entry name" value="BTB/POZ_dom"/>
</dbReference>
<comment type="caution">
    <text evidence="5">The sequence shown here is derived from an EMBL/GenBank/DDBJ whole genome shotgun (WGS) entry which is preliminary data.</text>
</comment>
<proteinExistence type="predicted"/>
<dbReference type="Pfam" id="PF00651">
    <property type="entry name" value="BTB"/>
    <property type="match status" value="1"/>
</dbReference>
<dbReference type="SUPFAM" id="SSF117281">
    <property type="entry name" value="Kelch motif"/>
    <property type="match status" value="1"/>
</dbReference>
<name>A0A8S3THD8_MYTED</name>
<sequence>MPFLSKFPLGAVKGSNGKVASKDQTAGKKSKDTENCTIDTDLDKKLKGRTKFQSRWQTSSNSMEDVYLDLQPSPRLCHVSNQAARIAAGMKVNYYFDLQPSLRLCHEGNNAIFVQEAGQSKFQSRWQMSRNSMEDVNLDLQPSPRLCHVSNQAARIAAGMKINYYIDLLPSLRLCHERNNAILFKEAGQSKFQSRWQMSSNSMEDVYLDLQPSPRLCHVSNQAARIAAGMKINYYIDLQTSLRLCHERNNASIFKPINSKRTIAMETEPVIYLDIFSRIRTLYEEQRFTDITIMVENQSFPCHRIILSAASRYFDAMFSSNMKESEMDEIYLHDIKANTFKDVLAFVYCNKDIITQETAEDIIRTASMLQIDTLQKQCERFMAGNINNENCVGLWALARHLNYQKLKEKSYPCILSNFVEVCENEEFLLLEKNDLIEIIKDDGLKVIDEDVVCEAVFKWIRFDECSRKHDLPEIFQHLRLTQVSIDYVLDELDTNPLVTEFKSCVSAVKNAIKYHAMPARRQTLTNVKDEFRCVSNKTHLITVLGRRYRKGGETSLEFIGYDIKEKKWVSLHNHALPYDIGEDFAVCSFGDDIFVTGGTKTMETCLRYSSKFSQWRERSKLCKGRYRHAMVAVKNSLYVIGGYNFGTMSCIEEYDMGIETWKKVGELQHGVDATSAAAIGDNLYVFGGWLGFAQETAAIQCFETKTKTSYQIGTLPHPCKYTRAISVNNRIQIISPQGELISFSPNDGSKIISTIKDFSRRNFGVFVNSDGVHIFGGEKETSTDSAEGDICDDVILVTETQSEKLKSMKLPVPMEVYGCIRTVVDKKYSLVDFQKTLLEFDI</sequence>
<protein>
    <submittedName>
        <fullName evidence="5">KLHL24_35</fullName>
    </submittedName>
</protein>
<evidence type="ECO:0000259" key="4">
    <source>
        <dbReference type="PROSITE" id="PS50097"/>
    </source>
</evidence>
<dbReference type="EMBL" id="CAJPWZ010002034">
    <property type="protein sequence ID" value="CAG2229661.1"/>
    <property type="molecule type" value="Genomic_DNA"/>
</dbReference>
<feature type="domain" description="BTB" evidence="4">
    <location>
        <begin position="289"/>
        <end position="356"/>
    </location>
</feature>
<evidence type="ECO:0000313" key="6">
    <source>
        <dbReference type="Proteomes" id="UP000683360"/>
    </source>
</evidence>
<gene>
    <name evidence="5" type="ORF">MEDL_42558</name>
</gene>
<dbReference type="AlphaFoldDB" id="A0A8S3THD8"/>
<dbReference type="SUPFAM" id="SSF54695">
    <property type="entry name" value="POZ domain"/>
    <property type="match status" value="1"/>
</dbReference>
<dbReference type="InterPro" id="IPR011333">
    <property type="entry name" value="SKP1/BTB/POZ_sf"/>
</dbReference>
<dbReference type="Gene3D" id="1.25.40.420">
    <property type="match status" value="1"/>
</dbReference>
<feature type="compositionally biased region" description="Basic and acidic residues" evidence="3">
    <location>
        <begin position="25"/>
        <end position="34"/>
    </location>
</feature>
<evidence type="ECO:0000256" key="2">
    <source>
        <dbReference type="ARBA" id="ARBA00022737"/>
    </source>
</evidence>